<organism evidence="1 2">
    <name type="scientific">Dactylosporangium maewongense</name>
    <dbReference type="NCBI Taxonomy" id="634393"/>
    <lineage>
        <taxon>Bacteria</taxon>
        <taxon>Bacillati</taxon>
        <taxon>Actinomycetota</taxon>
        <taxon>Actinomycetes</taxon>
        <taxon>Micromonosporales</taxon>
        <taxon>Micromonosporaceae</taxon>
        <taxon>Dactylosporangium</taxon>
    </lineage>
</organism>
<evidence type="ECO:0008006" key="3">
    <source>
        <dbReference type="Google" id="ProtNLM"/>
    </source>
</evidence>
<dbReference type="Proteomes" id="UP001501470">
    <property type="component" value="Unassembled WGS sequence"/>
</dbReference>
<evidence type="ECO:0000313" key="2">
    <source>
        <dbReference type="Proteomes" id="UP001501470"/>
    </source>
</evidence>
<dbReference type="SUPFAM" id="SSF48371">
    <property type="entry name" value="ARM repeat"/>
    <property type="match status" value="1"/>
</dbReference>
<accession>A0ABP4NBW8</accession>
<proteinExistence type="predicted"/>
<dbReference type="EMBL" id="BAAAQD010000026">
    <property type="protein sequence ID" value="GAA1557671.1"/>
    <property type="molecule type" value="Genomic_DNA"/>
</dbReference>
<reference evidence="2" key="1">
    <citation type="journal article" date="2019" name="Int. J. Syst. Evol. Microbiol.">
        <title>The Global Catalogue of Microorganisms (GCM) 10K type strain sequencing project: providing services to taxonomists for standard genome sequencing and annotation.</title>
        <authorList>
            <consortium name="The Broad Institute Genomics Platform"/>
            <consortium name="The Broad Institute Genome Sequencing Center for Infectious Disease"/>
            <person name="Wu L."/>
            <person name="Ma J."/>
        </authorList>
    </citation>
    <scope>NUCLEOTIDE SEQUENCE [LARGE SCALE GENOMIC DNA]</scope>
    <source>
        <strain evidence="2">JCM 15933</strain>
    </source>
</reference>
<comment type="caution">
    <text evidence="1">The sequence shown here is derived from an EMBL/GenBank/DDBJ whole genome shotgun (WGS) entry which is preliminary data.</text>
</comment>
<evidence type="ECO:0000313" key="1">
    <source>
        <dbReference type="EMBL" id="GAA1557671.1"/>
    </source>
</evidence>
<sequence>MGLLNGLAENPALPADLLDALIAAGDDELLDDLAWRDDLSAAQVRAIAARSTDAAVCLVHHGHLLAADVDGRDARIVAALLDATGAPPEWAHAHAASPDPWIRQLLASAAHTPAEVVAQLADDPEKDVVDEAARSPAMTATLAERLARHPHTRVRMALAANEATPGGVLAALARDGAHPPAEACPGCDGTHQPADWEACDGGHESAVRGIQSMAAGNRSTPAPALVLLARHPDSWVRWAVAARPDLPQDEYARLATDPVPEVRHAIAANPAVDVATLRSMAADPTPGVQQCLMHNPNVPLDILTGLAATTRTGPTPLSRLAAEIEATPPQALTAAGGTGPAVLPRIAGATAGELRELATSRVPAVRMLAARHPGLPGDLVDALAADPDAAVLQAVARNPRVSPARMHAMLTAHGVRVAGALAGNPACPADLLLRIATLRPPAKLALREIARHPNATGPALAACLADGKARRAAARHPALDAGTLIALLDDGVAEAAANPSLPRDVMRALIQAPVS</sequence>
<dbReference type="InterPro" id="IPR016024">
    <property type="entry name" value="ARM-type_fold"/>
</dbReference>
<name>A0ABP4NBW8_9ACTN</name>
<dbReference type="RefSeq" id="WP_344511022.1">
    <property type="nucleotide sequence ID" value="NZ_BAAAQD010000026.1"/>
</dbReference>
<keyword evidence="2" id="KW-1185">Reference proteome</keyword>
<dbReference type="Gene3D" id="1.25.10.10">
    <property type="entry name" value="Leucine-rich Repeat Variant"/>
    <property type="match status" value="3"/>
</dbReference>
<dbReference type="InterPro" id="IPR011989">
    <property type="entry name" value="ARM-like"/>
</dbReference>
<gene>
    <name evidence="1" type="ORF">GCM10009827_093250</name>
</gene>
<protein>
    <recommendedName>
        <fullName evidence="3">Leucine rich repeat variant</fullName>
    </recommendedName>
</protein>